<reference evidence="2" key="1">
    <citation type="submission" date="2020-05" db="EMBL/GenBank/DDBJ databases">
        <title>Phylogenomic resolution of chytrid fungi.</title>
        <authorList>
            <person name="Stajich J.E."/>
            <person name="Amses K."/>
            <person name="Simmons R."/>
            <person name="Seto K."/>
            <person name="Myers J."/>
            <person name="Bonds A."/>
            <person name="Quandt C.A."/>
            <person name="Barry K."/>
            <person name="Liu P."/>
            <person name="Grigoriev I."/>
            <person name="Longcore J.E."/>
            <person name="James T.Y."/>
        </authorList>
    </citation>
    <scope>NUCLEOTIDE SEQUENCE</scope>
    <source>
        <strain evidence="2">PLAUS21</strain>
    </source>
</reference>
<accession>A0AAD5Y783</accession>
<gene>
    <name evidence="2" type="ORF">HK103_001213</name>
</gene>
<name>A0AAD5Y783_9FUNG</name>
<sequence length="442" mass="48806">MKRIVGVCSESVCGGPQRLCMGLAKLFGSLIFRMEMPATNDVYIPPILTFIKIDFSDGDLSALGQNENKTIVNDNFWDDEEDKPAVTTSERTQIKLEGDAKGVLAIAEPVVNENMPTPENLAVSNTSPGNTNIDTSKAAENSNLTNVDANSLNHILDASNDDPLLRQILNQHGLSLGDLSKDEKAIVPSTEVQNEQAPLMLEQEPEKETPVIYPTQAEPTFKPVDLIEKHKMELKIFGWDDLYKEDVASVVFKESTCLNAFEMSLHIILLNWDSIFTVEKSEESRPSFAGQLSGRNSTQAKITKGALKPSHEDEKLQPHTIHIDGILVNGKEMAVESSTPSHNPRPRSTGAHHYHSGNQVGEPHLPQLVATNILQRPKSTRAQNRPEEANIDPNTPFLVIGDILPSIEGRLSDSLRPSLVRSNRNSRTNDRHRPTNGQIISK</sequence>
<dbReference type="EMBL" id="JADGKB010000013">
    <property type="protein sequence ID" value="KAJ3260137.1"/>
    <property type="molecule type" value="Genomic_DNA"/>
</dbReference>
<comment type="caution">
    <text evidence="2">The sequence shown here is derived from an EMBL/GenBank/DDBJ whole genome shotgun (WGS) entry which is preliminary data.</text>
</comment>
<keyword evidence="3" id="KW-1185">Reference proteome</keyword>
<dbReference type="AlphaFoldDB" id="A0AAD5Y783"/>
<evidence type="ECO:0000256" key="1">
    <source>
        <dbReference type="SAM" id="MobiDB-lite"/>
    </source>
</evidence>
<feature type="region of interest" description="Disordered" evidence="1">
    <location>
        <begin position="418"/>
        <end position="442"/>
    </location>
</feature>
<evidence type="ECO:0000313" key="2">
    <source>
        <dbReference type="EMBL" id="KAJ3260137.1"/>
    </source>
</evidence>
<protein>
    <submittedName>
        <fullName evidence="2">Uncharacterized protein</fullName>
    </submittedName>
</protein>
<dbReference type="Proteomes" id="UP001210925">
    <property type="component" value="Unassembled WGS sequence"/>
</dbReference>
<organism evidence="2 3">
    <name type="scientific">Boothiomyces macroporosus</name>
    <dbReference type="NCBI Taxonomy" id="261099"/>
    <lineage>
        <taxon>Eukaryota</taxon>
        <taxon>Fungi</taxon>
        <taxon>Fungi incertae sedis</taxon>
        <taxon>Chytridiomycota</taxon>
        <taxon>Chytridiomycota incertae sedis</taxon>
        <taxon>Chytridiomycetes</taxon>
        <taxon>Rhizophydiales</taxon>
        <taxon>Terramycetaceae</taxon>
        <taxon>Boothiomyces</taxon>
    </lineage>
</organism>
<evidence type="ECO:0000313" key="3">
    <source>
        <dbReference type="Proteomes" id="UP001210925"/>
    </source>
</evidence>
<feature type="region of interest" description="Disordered" evidence="1">
    <location>
        <begin position="333"/>
        <end position="363"/>
    </location>
</feature>
<proteinExistence type="predicted"/>
<feature type="region of interest" description="Disordered" evidence="1">
    <location>
        <begin position="285"/>
        <end position="312"/>
    </location>
</feature>